<sequence length="565" mass="60922">MHLSYVHGASAEPLLGKTIGVALDDAARTWPDFLALSCRATGVRLTWSELACRANNLAAGLLSMGIAPGDRIGLWAMNRAEWIIAQFATAKAGLVLVTINPAYRLSELRHVFDTVDCAALILGPPFKDSDYAAMLAEAAPDIERCAPGDAFAATWPTLKLIIQFGEGRRLAGAVDFEDIEKRGVACGHTVLARVAAEVQFDAPVNIQFTSGTTGAPKGVVLSHASILNNGHFTGRAMRLGAGDRLCLPVPLYHCFGMVTGSLLCLAHGVAIVLPGPGFDPLATLQALAEERCTALYGVPTMFIAMLGHPRFREFDLAALRTGVMAGALCPIDLMRRVMTDMHMNEITICYGMTESPVSFQTAVDLAIERRISTVGNIQPHIEAKLIDEEGRIVPRGAIGEICTRGYSTMLGYWNDQDATAATKDVAGWVHTGDLGTLDPRGDLRIVGRIKDMVIRGGENLYPKEIEEFLHAHPAIRDVQVFGIPDPKFGEELCAWIIPNEPAGLDEDELRRHCMAAISRQKVPKHFALVDAFPMTVTGKVLKSTLRAGMCARLGIDPDTGEPLPG</sequence>
<comment type="caution">
    <text evidence="5">The sequence shown here is derived from an EMBL/GenBank/DDBJ whole genome shotgun (WGS) entry which is preliminary data.</text>
</comment>
<dbReference type="InterPro" id="IPR045851">
    <property type="entry name" value="AMP-bd_C_sf"/>
</dbReference>
<comment type="similarity">
    <text evidence="1">Belongs to the ATP-dependent AMP-binding enzyme family.</text>
</comment>
<keyword evidence="2" id="KW-0436">Ligase</keyword>
<dbReference type="InterPro" id="IPR025110">
    <property type="entry name" value="AMP-bd_C"/>
</dbReference>
<proteinExistence type="inferred from homology"/>
<dbReference type="Pfam" id="PF00501">
    <property type="entry name" value="AMP-binding"/>
    <property type="match status" value="1"/>
</dbReference>
<dbReference type="InterPro" id="IPR042099">
    <property type="entry name" value="ANL_N_sf"/>
</dbReference>
<dbReference type="PANTHER" id="PTHR43201:SF5">
    <property type="entry name" value="MEDIUM-CHAIN ACYL-COA LIGASE ACSF2, MITOCHONDRIAL"/>
    <property type="match status" value="1"/>
</dbReference>
<evidence type="ECO:0000259" key="3">
    <source>
        <dbReference type="Pfam" id="PF00501"/>
    </source>
</evidence>
<gene>
    <name evidence="5" type="ORF">SIL82_12715</name>
</gene>
<evidence type="ECO:0000259" key="4">
    <source>
        <dbReference type="Pfam" id="PF13193"/>
    </source>
</evidence>
<dbReference type="Pfam" id="PF13193">
    <property type="entry name" value="AMP-binding_C"/>
    <property type="match status" value="1"/>
</dbReference>
<dbReference type="RefSeq" id="WP_010402387.1">
    <property type="nucleotide sequence ID" value="NZ_JAWXXV010000001.1"/>
</dbReference>
<protein>
    <submittedName>
        <fullName evidence="5">AMP-binding protein</fullName>
    </submittedName>
</protein>
<name>A0ABU4PT27_9SPHN</name>
<organism evidence="5 6">
    <name type="scientific">Sphingomonas echinoides</name>
    <dbReference type="NCBI Taxonomy" id="59803"/>
    <lineage>
        <taxon>Bacteria</taxon>
        <taxon>Pseudomonadati</taxon>
        <taxon>Pseudomonadota</taxon>
        <taxon>Alphaproteobacteria</taxon>
        <taxon>Sphingomonadales</taxon>
        <taxon>Sphingomonadaceae</taxon>
        <taxon>Sphingomonas</taxon>
    </lineage>
</organism>
<dbReference type="InterPro" id="IPR000873">
    <property type="entry name" value="AMP-dep_synth/lig_dom"/>
</dbReference>
<dbReference type="SUPFAM" id="SSF56801">
    <property type="entry name" value="Acetyl-CoA synthetase-like"/>
    <property type="match status" value="1"/>
</dbReference>
<reference evidence="5 6" key="1">
    <citation type="submission" date="2023-11" db="EMBL/GenBank/DDBJ databases">
        <title>MicrobeMod: A computational toolkit for identifying prokaryotic methylation and restriction-modification with nanopore sequencing.</title>
        <authorList>
            <person name="Crits-Christoph A."/>
            <person name="Kang S.C."/>
            <person name="Lee H."/>
            <person name="Ostrov N."/>
        </authorList>
    </citation>
    <scope>NUCLEOTIDE SEQUENCE [LARGE SCALE GENOMIC DNA]</scope>
    <source>
        <strain evidence="5 6">ATCC 14820</strain>
    </source>
</reference>
<dbReference type="PROSITE" id="PS00455">
    <property type="entry name" value="AMP_BINDING"/>
    <property type="match status" value="1"/>
</dbReference>
<accession>A0ABU4PT27</accession>
<dbReference type="Gene3D" id="3.30.300.30">
    <property type="match status" value="1"/>
</dbReference>
<dbReference type="EMBL" id="JAWXXV010000001">
    <property type="protein sequence ID" value="MDX5985125.1"/>
    <property type="molecule type" value="Genomic_DNA"/>
</dbReference>
<dbReference type="CDD" id="cd05917">
    <property type="entry name" value="FACL_like_2"/>
    <property type="match status" value="1"/>
</dbReference>
<dbReference type="Proteomes" id="UP001279660">
    <property type="component" value="Unassembled WGS sequence"/>
</dbReference>
<dbReference type="PANTHER" id="PTHR43201">
    <property type="entry name" value="ACYL-COA SYNTHETASE"/>
    <property type="match status" value="1"/>
</dbReference>
<evidence type="ECO:0000256" key="2">
    <source>
        <dbReference type="ARBA" id="ARBA00022598"/>
    </source>
</evidence>
<dbReference type="Gene3D" id="3.40.50.12780">
    <property type="entry name" value="N-terminal domain of ligase-like"/>
    <property type="match status" value="1"/>
</dbReference>
<evidence type="ECO:0000313" key="6">
    <source>
        <dbReference type="Proteomes" id="UP001279660"/>
    </source>
</evidence>
<evidence type="ECO:0000313" key="5">
    <source>
        <dbReference type="EMBL" id="MDX5985125.1"/>
    </source>
</evidence>
<keyword evidence="6" id="KW-1185">Reference proteome</keyword>
<dbReference type="InterPro" id="IPR020845">
    <property type="entry name" value="AMP-binding_CS"/>
</dbReference>
<evidence type="ECO:0000256" key="1">
    <source>
        <dbReference type="ARBA" id="ARBA00006432"/>
    </source>
</evidence>
<feature type="domain" description="AMP-binding enzyme C-terminal" evidence="4">
    <location>
        <begin position="464"/>
        <end position="539"/>
    </location>
</feature>
<feature type="domain" description="AMP-dependent synthetase/ligase" evidence="3">
    <location>
        <begin position="24"/>
        <end position="413"/>
    </location>
</feature>